<comment type="cofactor">
    <cofactor evidence="6">
        <name>Ca(2+)</name>
        <dbReference type="ChEBI" id="CHEBI:29108"/>
    </cofactor>
</comment>
<feature type="compositionally biased region" description="Low complexity" evidence="8">
    <location>
        <begin position="811"/>
        <end position="827"/>
    </location>
</feature>
<keyword evidence="9" id="KW-0732">Signal</keyword>
<dbReference type="SUPFAM" id="SSF52025">
    <property type="entry name" value="PA domain"/>
    <property type="match status" value="1"/>
</dbReference>
<dbReference type="GO" id="GO:0044322">
    <property type="term" value="C:endoplasmic reticulum quality control compartment"/>
    <property type="evidence" value="ECO:0007669"/>
    <property type="project" value="GOC"/>
</dbReference>
<dbReference type="EMBL" id="HBEM01027654">
    <property type="protein sequence ID" value="CAD8459884.1"/>
    <property type="molecule type" value="Transcribed_RNA"/>
</dbReference>
<gene>
    <name evidence="11" type="ORF">LAMO00422_LOCUS18842</name>
</gene>
<dbReference type="PRINTS" id="PR00747">
    <property type="entry name" value="GLYHDRLASE47"/>
</dbReference>
<dbReference type="InterPro" id="IPR044674">
    <property type="entry name" value="EDEM1/2/3"/>
</dbReference>
<dbReference type="Gene3D" id="1.50.10.10">
    <property type="match status" value="1"/>
</dbReference>
<dbReference type="InterPro" id="IPR003137">
    <property type="entry name" value="PA_domain"/>
</dbReference>
<evidence type="ECO:0000256" key="4">
    <source>
        <dbReference type="ARBA" id="ARBA00023180"/>
    </source>
</evidence>
<evidence type="ECO:0000256" key="7">
    <source>
        <dbReference type="RuleBase" id="RU361193"/>
    </source>
</evidence>
<dbReference type="PANTHER" id="PTHR45679:SF5">
    <property type="entry name" value="ER DEGRADATION-ENHANCING ALPHA-MANNOSIDASE-LIKE PROTEIN 1"/>
    <property type="match status" value="1"/>
</dbReference>
<dbReference type="GO" id="GO:0005509">
    <property type="term" value="F:calcium ion binding"/>
    <property type="evidence" value="ECO:0007669"/>
    <property type="project" value="InterPro"/>
</dbReference>
<evidence type="ECO:0000256" key="6">
    <source>
        <dbReference type="PIRSR" id="PIRSR601382-2"/>
    </source>
</evidence>
<dbReference type="GO" id="GO:0005975">
    <property type="term" value="P:carbohydrate metabolic process"/>
    <property type="evidence" value="ECO:0007669"/>
    <property type="project" value="InterPro"/>
</dbReference>
<evidence type="ECO:0000313" key="11">
    <source>
        <dbReference type="EMBL" id="CAD8459884.1"/>
    </source>
</evidence>
<dbReference type="GO" id="GO:0016020">
    <property type="term" value="C:membrane"/>
    <property type="evidence" value="ECO:0007669"/>
    <property type="project" value="InterPro"/>
</dbReference>
<dbReference type="InterPro" id="IPR046450">
    <property type="entry name" value="PA_dom_sf"/>
</dbReference>
<dbReference type="Pfam" id="PF02225">
    <property type="entry name" value="PA"/>
    <property type="match status" value="1"/>
</dbReference>
<feature type="active site" description="Proton donor" evidence="5">
    <location>
        <position position="134"/>
    </location>
</feature>
<evidence type="ECO:0000256" key="2">
    <source>
        <dbReference type="ARBA" id="ARBA00007658"/>
    </source>
</evidence>
<keyword evidence="3" id="KW-0256">Endoplasmic reticulum</keyword>
<keyword evidence="7" id="KW-0326">Glycosidase</keyword>
<feature type="region of interest" description="Disordered" evidence="8">
    <location>
        <begin position="502"/>
        <end position="525"/>
    </location>
</feature>
<organism evidence="11">
    <name type="scientific">Amorphochlora amoebiformis</name>
    <dbReference type="NCBI Taxonomy" id="1561963"/>
    <lineage>
        <taxon>Eukaryota</taxon>
        <taxon>Sar</taxon>
        <taxon>Rhizaria</taxon>
        <taxon>Cercozoa</taxon>
        <taxon>Chlorarachniophyceae</taxon>
        <taxon>Amorphochlora</taxon>
    </lineage>
</organism>
<evidence type="ECO:0000259" key="10">
    <source>
        <dbReference type="Pfam" id="PF02225"/>
    </source>
</evidence>
<feature type="region of interest" description="Disordered" evidence="8">
    <location>
        <begin position="811"/>
        <end position="855"/>
    </location>
</feature>
<feature type="signal peptide" evidence="9">
    <location>
        <begin position="1"/>
        <end position="23"/>
    </location>
</feature>
<feature type="active site" evidence="5">
    <location>
        <position position="389"/>
    </location>
</feature>
<evidence type="ECO:0000256" key="3">
    <source>
        <dbReference type="ARBA" id="ARBA00022824"/>
    </source>
</evidence>
<comment type="subcellular location">
    <subcellularLocation>
        <location evidence="1">Endoplasmic reticulum</location>
    </subcellularLocation>
</comment>
<dbReference type="InterPro" id="IPR036026">
    <property type="entry name" value="Seven-hairpin_glycosidases"/>
</dbReference>
<dbReference type="Pfam" id="PF01532">
    <property type="entry name" value="Glyco_hydro_47"/>
    <property type="match status" value="1"/>
</dbReference>
<feature type="binding site" evidence="6">
    <location>
        <position position="475"/>
    </location>
    <ligand>
        <name>Ca(2+)</name>
        <dbReference type="ChEBI" id="CHEBI:29108"/>
    </ligand>
</feature>
<dbReference type="Gene3D" id="3.50.30.30">
    <property type="match status" value="1"/>
</dbReference>
<feature type="compositionally biased region" description="Polar residues" evidence="8">
    <location>
        <begin position="828"/>
        <end position="838"/>
    </location>
</feature>
<feature type="active site" evidence="5">
    <location>
        <position position="275"/>
    </location>
</feature>
<dbReference type="PANTHER" id="PTHR45679">
    <property type="entry name" value="ER DEGRADATION-ENHANCING ALPHA-MANNOSIDASE-LIKE PROTEIN 2"/>
    <property type="match status" value="1"/>
</dbReference>
<evidence type="ECO:0000256" key="9">
    <source>
        <dbReference type="SAM" id="SignalP"/>
    </source>
</evidence>
<dbReference type="InterPro" id="IPR012341">
    <property type="entry name" value="6hp_glycosidase-like_sf"/>
</dbReference>
<feature type="compositionally biased region" description="Polar residues" evidence="8">
    <location>
        <begin position="565"/>
        <end position="574"/>
    </location>
</feature>
<keyword evidence="6" id="KW-0106">Calcium</keyword>
<sequence length="897" mass="100296">MADVPPMGLKGLVFAVILGIGGCQEPDYYMSREEVVAMRERVREMFYHGYNNYLEFAFPHDELKPISGTHTDSLAELGNAKRRKDSTYQGVAMTLIDSLDTLAVLGNKTEFARAVTWVVENISFDQDVRVNLFEANIRLLGGLLSAHNLAGDKDLDLMPDYDGELLELAHDLGNRLLVAFQDRYSRLFPYAWVNLKSGIRKNEVSDTCTAGIGTLIMEFGLLSYYTGDYVFYHVAKQALERLWKLKSQKDLFGNTLDGRTGIWTNHNAGIGAGIDSFYEYLFKAYIMFGDKTYLEMFAQTYNAVGRHLKSGPWYVEADMNSARPTHIQFNSLQAFWPGLQVLYGDLSSAMDTQDAFFGVWKRYGALPERYLLKSQIIHTTERYYPLRPEIIESTYYLYRATKDPKYLRMGETMYHSLQNISRVERGYASIKDVKAKTLEDHMTSFFLAELCKYLYLLFDEDNFVHQNSDNIIFSTEGHIFPLPRALHEEFLYGFPSEFDEDAVPKGRRSHMSHGSSGAPEKVSEKDFTCPLPPRIPSPIDLIVDRLNLTRKKNQEEKNESLEAPNPSQDPNHQCAKQVSHGKLNIEVGAGSFFVTHRSGESVHIRNLGTSPVEIVNHIPGKPSVALALDGTRGAMSYSLRVLGRHGQDLQFGASIALFSHEALALVLHDDKISTTAPIPPSPDPHLQVFLEATIVRAKPSFGCKTLENADAVEGKIAYIDRGDCTFIEKVLNAQRAGAAGVIIGNTNAAEGEEDAHFMMGTDGTERQVEVYSVMISKRSADRLISVLEEDEKSGTAENNPKIFQLSRLTHTLPLSPSTPTQTPSATSNINPTPSNIPSKSIKHVNSPSSSPRPGRIIDRTLLASDGKVSSFKYRTLGEWDIQVQESDNVFLLSVEAL</sequence>
<evidence type="ECO:0000256" key="5">
    <source>
        <dbReference type="PIRSR" id="PIRSR601382-1"/>
    </source>
</evidence>
<dbReference type="GO" id="GO:0004571">
    <property type="term" value="F:mannosyl-oligosaccharide 1,2-alpha-mannosidase activity"/>
    <property type="evidence" value="ECO:0007669"/>
    <property type="project" value="InterPro"/>
</dbReference>
<name>A0A7S0H767_9EUKA</name>
<dbReference type="SUPFAM" id="SSF48225">
    <property type="entry name" value="Seven-hairpin glycosidases"/>
    <property type="match status" value="1"/>
</dbReference>
<accession>A0A7S0H767</accession>
<keyword evidence="7" id="KW-0378">Hydrolase</keyword>
<evidence type="ECO:0000256" key="8">
    <source>
        <dbReference type="SAM" id="MobiDB-lite"/>
    </source>
</evidence>
<dbReference type="GO" id="GO:1904380">
    <property type="term" value="P:endoplasmic reticulum mannose trimming"/>
    <property type="evidence" value="ECO:0007669"/>
    <property type="project" value="InterPro"/>
</dbReference>
<reference evidence="11" key="1">
    <citation type="submission" date="2021-01" db="EMBL/GenBank/DDBJ databases">
        <authorList>
            <person name="Corre E."/>
            <person name="Pelletier E."/>
            <person name="Niang G."/>
            <person name="Scheremetjew M."/>
            <person name="Finn R."/>
            <person name="Kale V."/>
            <person name="Holt S."/>
            <person name="Cochrane G."/>
            <person name="Meng A."/>
            <person name="Brown T."/>
            <person name="Cohen L."/>
        </authorList>
    </citation>
    <scope>NUCLEOTIDE SEQUENCE</scope>
    <source>
        <strain evidence="11">CCMP2058</strain>
    </source>
</reference>
<evidence type="ECO:0000256" key="1">
    <source>
        <dbReference type="ARBA" id="ARBA00004240"/>
    </source>
</evidence>
<keyword evidence="4" id="KW-0325">Glycoprotein</keyword>
<feature type="domain" description="PA" evidence="10">
    <location>
        <begin position="692"/>
        <end position="783"/>
    </location>
</feature>
<dbReference type="InterPro" id="IPR001382">
    <property type="entry name" value="Glyco_hydro_47"/>
</dbReference>
<proteinExistence type="inferred from homology"/>
<dbReference type="CDD" id="cd04818">
    <property type="entry name" value="PA_subtilisin_1"/>
    <property type="match status" value="1"/>
</dbReference>
<feature type="chain" id="PRO_5030900845" description="alpha-1,2-Mannosidase" evidence="9">
    <location>
        <begin position="24"/>
        <end position="897"/>
    </location>
</feature>
<feature type="active site" description="Proton donor" evidence="5">
    <location>
        <position position="368"/>
    </location>
</feature>
<protein>
    <recommendedName>
        <fullName evidence="7">alpha-1,2-Mannosidase</fullName>
        <ecNumber evidence="7">3.2.1.-</ecNumber>
    </recommendedName>
</protein>
<dbReference type="EC" id="3.2.1.-" evidence="7"/>
<comment type="similarity">
    <text evidence="2 7">Belongs to the glycosyl hydrolase 47 family.</text>
</comment>
<dbReference type="AlphaFoldDB" id="A0A7S0H767"/>
<feature type="region of interest" description="Disordered" evidence="8">
    <location>
        <begin position="553"/>
        <end position="574"/>
    </location>
</feature>
<keyword evidence="6" id="KW-0479">Metal-binding</keyword>